<evidence type="ECO:0000256" key="7">
    <source>
        <dbReference type="ARBA" id="ARBA00022833"/>
    </source>
</evidence>
<evidence type="ECO:0008006" key="14">
    <source>
        <dbReference type="Google" id="ProtNLM"/>
    </source>
</evidence>
<evidence type="ECO:0000256" key="1">
    <source>
        <dbReference type="ARBA" id="ARBA00001947"/>
    </source>
</evidence>
<dbReference type="InterPro" id="IPR024571">
    <property type="entry name" value="ERAP1-like_C_dom"/>
</dbReference>
<keyword evidence="5" id="KW-0479">Metal-binding</keyword>
<comment type="cofactor">
    <cofactor evidence="1">
        <name>Zn(2+)</name>
        <dbReference type="ChEBI" id="CHEBI:29105"/>
    </cofactor>
</comment>
<keyword evidence="4" id="KW-0645">Protease</keyword>
<evidence type="ECO:0000256" key="5">
    <source>
        <dbReference type="ARBA" id="ARBA00022723"/>
    </source>
</evidence>
<evidence type="ECO:0000256" key="8">
    <source>
        <dbReference type="ARBA" id="ARBA00023049"/>
    </source>
</evidence>
<evidence type="ECO:0000259" key="10">
    <source>
        <dbReference type="Pfam" id="PF11838"/>
    </source>
</evidence>
<reference evidence="12 13" key="1">
    <citation type="submission" date="2024-08" db="EMBL/GenBank/DDBJ databases">
        <authorList>
            <person name="Cucini C."/>
            <person name="Frati F."/>
        </authorList>
    </citation>
    <scope>NUCLEOTIDE SEQUENCE [LARGE SCALE GENOMIC DNA]</scope>
</reference>
<keyword evidence="8" id="KW-0482">Metalloprotease</keyword>
<dbReference type="InterPro" id="IPR045357">
    <property type="entry name" value="Aminopeptidase_N-like_N"/>
</dbReference>
<proteinExistence type="inferred from homology"/>
<evidence type="ECO:0000259" key="9">
    <source>
        <dbReference type="Pfam" id="PF01433"/>
    </source>
</evidence>
<dbReference type="InterPro" id="IPR014782">
    <property type="entry name" value="Peptidase_M1_dom"/>
</dbReference>
<comment type="similarity">
    <text evidence="3">Belongs to the peptidase M1 family.</text>
</comment>
<feature type="domain" description="Peptidase M1 membrane alanine aminopeptidase" evidence="9">
    <location>
        <begin position="315"/>
        <end position="554"/>
    </location>
</feature>
<evidence type="ECO:0000256" key="4">
    <source>
        <dbReference type="ARBA" id="ARBA00022670"/>
    </source>
</evidence>
<dbReference type="InterPro" id="IPR027268">
    <property type="entry name" value="Peptidase_M4/M1_CTD_sf"/>
</dbReference>
<dbReference type="Pfam" id="PF17900">
    <property type="entry name" value="Peptidase_M1_N"/>
    <property type="match status" value="1"/>
</dbReference>
<evidence type="ECO:0000259" key="11">
    <source>
        <dbReference type="Pfam" id="PF17900"/>
    </source>
</evidence>
<name>A0ABP1QAB2_9HEXA</name>
<organism evidence="12 13">
    <name type="scientific">Orchesella dallaii</name>
    <dbReference type="NCBI Taxonomy" id="48710"/>
    <lineage>
        <taxon>Eukaryota</taxon>
        <taxon>Metazoa</taxon>
        <taxon>Ecdysozoa</taxon>
        <taxon>Arthropoda</taxon>
        <taxon>Hexapoda</taxon>
        <taxon>Collembola</taxon>
        <taxon>Entomobryomorpha</taxon>
        <taxon>Entomobryoidea</taxon>
        <taxon>Orchesellidae</taxon>
        <taxon>Orchesellinae</taxon>
        <taxon>Orchesella</taxon>
    </lineage>
</organism>
<dbReference type="SUPFAM" id="SSF63737">
    <property type="entry name" value="Leukotriene A4 hydrolase N-terminal domain"/>
    <property type="match status" value="1"/>
</dbReference>
<dbReference type="EMBL" id="CAXLJM020000027">
    <property type="protein sequence ID" value="CAL8095694.1"/>
    <property type="molecule type" value="Genomic_DNA"/>
</dbReference>
<protein>
    <recommendedName>
        <fullName evidence="14">Aminopeptidase</fullName>
    </recommendedName>
</protein>
<feature type="domain" description="Aminopeptidase N-like N-terminal" evidence="11">
    <location>
        <begin position="76"/>
        <end position="275"/>
    </location>
</feature>
<evidence type="ECO:0000256" key="3">
    <source>
        <dbReference type="ARBA" id="ARBA00010136"/>
    </source>
</evidence>
<dbReference type="Gene3D" id="2.60.40.1730">
    <property type="entry name" value="tricorn interacting facor f3 domain"/>
    <property type="match status" value="1"/>
</dbReference>
<dbReference type="PRINTS" id="PR00756">
    <property type="entry name" value="ALADIPTASE"/>
</dbReference>
<gene>
    <name evidence="12" type="ORF">ODALV1_LOCUS9153</name>
</gene>
<keyword evidence="6" id="KW-0378">Hydrolase</keyword>
<dbReference type="Pfam" id="PF01433">
    <property type="entry name" value="Peptidase_M1"/>
    <property type="match status" value="1"/>
</dbReference>
<keyword evidence="7" id="KW-0862">Zinc</keyword>
<dbReference type="Pfam" id="PF11838">
    <property type="entry name" value="ERAP1_C"/>
    <property type="match status" value="1"/>
</dbReference>
<dbReference type="PANTHER" id="PTHR11533:SF294">
    <property type="entry name" value="THYROTROPIN-RELEASING HORMONE-DEGRADING ECTOENZYME"/>
    <property type="match status" value="1"/>
</dbReference>
<evidence type="ECO:0000313" key="12">
    <source>
        <dbReference type="EMBL" id="CAL8095694.1"/>
    </source>
</evidence>
<evidence type="ECO:0000256" key="2">
    <source>
        <dbReference type="ARBA" id="ARBA00004609"/>
    </source>
</evidence>
<dbReference type="InterPro" id="IPR001930">
    <property type="entry name" value="Peptidase_M1"/>
</dbReference>
<dbReference type="PANTHER" id="PTHR11533">
    <property type="entry name" value="PROTEASE M1 ZINC METALLOPROTEASE"/>
    <property type="match status" value="1"/>
</dbReference>
<dbReference type="Proteomes" id="UP001642540">
    <property type="component" value="Unassembled WGS sequence"/>
</dbReference>
<dbReference type="CDD" id="cd09601">
    <property type="entry name" value="M1_APN-Q_like"/>
    <property type="match status" value="1"/>
</dbReference>
<keyword evidence="13" id="KW-1185">Reference proteome</keyword>
<comment type="caution">
    <text evidence="12">The sequence shown here is derived from an EMBL/GenBank/DDBJ whole genome shotgun (WGS) entry which is preliminary data.</text>
</comment>
<dbReference type="InterPro" id="IPR034016">
    <property type="entry name" value="M1_APN-typ"/>
</dbReference>
<dbReference type="Gene3D" id="1.10.390.10">
    <property type="entry name" value="Neutral Protease Domain 2"/>
    <property type="match status" value="1"/>
</dbReference>
<dbReference type="InterPro" id="IPR050344">
    <property type="entry name" value="Peptidase_M1_aminopeptidases"/>
</dbReference>
<dbReference type="Gene3D" id="2.60.40.1910">
    <property type="match status" value="1"/>
</dbReference>
<dbReference type="InterPro" id="IPR042097">
    <property type="entry name" value="Aminopeptidase_N-like_N_sf"/>
</dbReference>
<accession>A0ABP1QAB2</accession>
<feature type="domain" description="ERAP1-like C-terminal" evidence="10">
    <location>
        <begin position="639"/>
        <end position="954"/>
    </location>
</feature>
<evidence type="ECO:0000313" key="13">
    <source>
        <dbReference type="Proteomes" id="UP001642540"/>
    </source>
</evidence>
<comment type="subcellular location">
    <subcellularLocation>
        <location evidence="2">Cell membrane</location>
        <topology evidence="2">Lipid-anchor</topology>
        <topology evidence="2">GPI-anchor</topology>
    </subcellularLocation>
</comment>
<dbReference type="Gene3D" id="1.25.50.20">
    <property type="match status" value="1"/>
</dbReference>
<evidence type="ECO:0000256" key="6">
    <source>
        <dbReference type="ARBA" id="ARBA00022801"/>
    </source>
</evidence>
<dbReference type="SUPFAM" id="SSF55486">
    <property type="entry name" value="Metalloproteases ('zincins'), catalytic domain"/>
    <property type="match status" value="1"/>
</dbReference>
<sequence>MAGVVYAYGSLTFPRKFLHMGGERFKKKEYDIFAPPTNIWQKGSRDDVFTKNYIPRDKNGTLTSGKKFRLPLEVVPFHYILEITPILNNGSKLGAQWTAPGNIKILVDCVRVSDSITLHAFLIKFPKDAIKIRDLKTGEKLDVTNHGQSEENEDFYVIKLAKELQVGHKYEIDITYIAPVSLKRLDGLYRNQYTDYKTGQTKYLVSTQFEPYSARQAFPCFDEPGLKASFDISIGRKAHHISLSNGNLVSSVPMITVEKGWIVDTFNTTVKMSTYTVAFIVSDYSYTEADSNLFPNRPVRIYGPKAVIDRGGGEFSANVSARVLAFYENYFDVPYPMQKMDSVAVPGFPVKLYDKFRKKKPIKLLFIAGLNIYRDRYLIEIPGVTPEALRGTISSILAHELAHQWFGNLVTCDYWQNIWLNEGFATYYSYIGQNFTNPEFEPMKKLLVDANQFAFRLDSRERSSYPILLDSDHPDELAHRFFGIPYYKGAALIRMLDGILTSNTLRAGISRYLKRWAFKAAVQDDLFVALQEQAEEDGIELPNNLTVTDIMNGWTKQRGFPVIRVVTLNSSTISVIQIQNDVRVDQVKTKKLQEQPYLSWHVPISIASADEPDFSNHSPKVWLPKGVALVNMDVDTTKWLIINPDATAYFRVYYDDNIAANLRKQLNTDHSVISPLTRSQLLDDYFNFAAQGEMQISKALEFTTYFGNETEEIVWHILLNNLRRLHYFYQEHSDASERNTSRSVPAFQGLRDYLLPRLESALMKIGFEQSPEDRGAIITTRSRLLSWACRLGSQLCLDYANKLFGQWMNNTDVNPVPTDLQEFMYCYGVRAGGGKNWLFAVDQFAKATNLLQSLRLAKSLACIEDEDVLNVFMDSVIDKETLGVSKEEFLVIFESLSSNPSRRHLAIKFLRTRLPAVIRYLNGTRSVNVLFGLLTDYVHTEEELVEVQKIYSENLQQIILEDDVVDIDEHIVDIKDNIQWMAKYYQPIREWFESQTREQSHRKV</sequence>